<protein>
    <submittedName>
        <fullName evidence="3">Ribonuclease H</fullName>
    </submittedName>
</protein>
<dbReference type="InterPro" id="IPR002156">
    <property type="entry name" value="RNaseH_domain"/>
</dbReference>
<feature type="domain" description="Reverse transcriptase" evidence="1">
    <location>
        <begin position="20"/>
        <end position="113"/>
    </location>
</feature>
<dbReference type="InterPro" id="IPR044730">
    <property type="entry name" value="RNase_H-like_dom_plant"/>
</dbReference>
<dbReference type="AlphaFoldDB" id="A0A2K3N5A2"/>
<name>A0A2K3N5A2_TRIPR</name>
<comment type="caution">
    <text evidence="3">The sequence shown here is derived from an EMBL/GenBank/DDBJ whole genome shotgun (WGS) entry which is preliminary data.</text>
</comment>
<dbReference type="Pfam" id="PF00078">
    <property type="entry name" value="RVT_1"/>
    <property type="match status" value="1"/>
</dbReference>
<dbReference type="STRING" id="57577.A0A2K3N5A2"/>
<dbReference type="CDD" id="cd06222">
    <property type="entry name" value="RNase_H_like"/>
    <property type="match status" value="1"/>
</dbReference>
<dbReference type="Gene3D" id="3.30.420.10">
    <property type="entry name" value="Ribonuclease H-like superfamily/Ribonuclease H"/>
    <property type="match status" value="1"/>
</dbReference>
<dbReference type="InterPro" id="IPR000477">
    <property type="entry name" value="RT_dom"/>
</dbReference>
<evidence type="ECO:0000313" key="4">
    <source>
        <dbReference type="Proteomes" id="UP000236291"/>
    </source>
</evidence>
<dbReference type="Proteomes" id="UP000236291">
    <property type="component" value="Unassembled WGS sequence"/>
</dbReference>
<gene>
    <name evidence="3" type="ORF">L195_g021477</name>
</gene>
<evidence type="ECO:0000313" key="3">
    <source>
        <dbReference type="EMBL" id="PNX98235.1"/>
    </source>
</evidence>
<dbReference type="EMBL" id="ASHM01016427">
    <property type="protein sequence ID" value="PNX98235.1"/>
    <property type="molecule type" value="Genomic_DNA"/>
</dbReference>
<dbReference type="GO" id="GO:0003676">
    <property type="term" value="F:nucleic acid binding"/>
    <property type="evidence" value="ECO:0007669"/>
    <property type="project" value="InterPro"/>
</dbReference>
<feature type="domain" description="RNase H type-1" evidence="2">
    <location>
        <begin position="167"/>
        <end position="245"/>
    </location>
</feature>
<evidence type="ECO:0000259" key="2">
    <source>
        <dbReference type="Pfam" id="PF13456"/>
    </source>
</evidence>
<dbReference type="PANTHER" id="PTHR46890">
    <property type="entry name" value="NON-LTR RETROLELEMENT REVERSE TRANSCRIPTASE-LIKE PROTEIN-RELATED"/>
    <property type="match status" value="1"/>
</dbReference>
<dbReference type="InterPro" id="IPR052343">
    <property type="entry name" value="Retrotransposon-Effector_Assoc"/>
</dbReference>
<dbReference type="PANTHER" id="PTHR46890:SF48">
    <property type="entry name" value="RNA-DIRECTED DNA POLYMERASE"/>
    <property type="match status" value="1"/>
</dbReference>
<proteinExistence type="predicted"/>
<accession>A0A2K3N5A2</accession>
<evidence type="ECO:0000259" key="1">
    <source>
        <dbReference type="Pfam" id="PF00078"/>
    </source>
</evidence>
<dbReference type="Pfam" id="PF13456">
    <property type="entry name" value="RVT_3"/>
    <property type="match status" value="1"/>
</dbReference>
<dbReference type="InterPro" id="IPR036397">
    <property type="entry name" value="RNaseH_sf"/>
</dbReference>
<dbReference type="InterPro" id="IPR012337">
    <property type="entry name" value="RNaseH-like_sf"/>
</dbReference>
<organism evidence="3 4">
    <name type="scientific">Trifolium pratense</name>
    <name type="common">Red clover</name>
    <dbReference type="NCBI Taxonomy" id="57577"/>
    <lineage>
        <taxon>Eukaryota</taxon>
        <taxon>Viridiplantae</taxon>
        <taxon>Streptophyta</taxon>
        <taxon>Embryophyta</taxon>
        <taxon>Tracheophyta</taxon>
        <taxon>Spermatophyta</taxon>
        <taxon>Magnoliopsida</taxon>
        <taxon>eudicotyledons</taxon>
        <taxon>Gunneridae</taxon>
        <taxon>Pentapetalae</taxon>
        <taxon>rosids</taxon>
        <taxon>fabids</taxon>
        <taxon>Fabales</taxon>
        <taxon>Fabaceae</taxon>
        <taxon>Papilionoideae</taxon>
        <taxon>50 kb inversion clade</taxon>
        <taxon>NPAAA clade</taxon>
        <taxon>Hologalegina</taxon>
        <taxon>IRL clade</taxon>
        <taxon>Trifolieae</taxon>
        <taxon>Trifolium</taxon>
    </lineage>
</organism>
<reference evidence="3 4" key="2">
    <citation type="journal article" date="2017" name="Front. Plant Sci.">
        <title>Gene Classification and Mining of Molecular Markers Useful in Red Clover (Trifolium pratense) Breeding.</title>
        <authorList>
            <person name="Istvanek J."/>
            <person name="Dluhosova J."/>
            <person name="Dluhos P."/>
            <person name="Patkova L."/>
            <person name="Nedelnik J."/>
            <person name="Repkova J."/>
        </authorList>
    </citation>
    <scope>NUCLEOTIDE SEQUENCE [LARGE SCALE GENOMIC DNA]</scope>
    <source>
        <strain evidence="4">cv. Tatra</strain>
        <tissue evidence="3">Young leaves</tissue>
    </source>
</reference>
<sequence>MMNVKSGIDNTVQVFNNRISQVISKLLANRLKVFLDKCISPEQSTFVEGRSILDNALVAIEVIHAMKRKTRGRKGDLALKIDIRKVYDRVEWGFLRGMLEKLGFSEKWIRASLTEANQLLSILKVYEEASGQQINLNKSEVFISRNISHAAQEDLARVLGVRHVLGTALMAELWGILSALQFATEKGYSKVILESDSIVVVDLIVKRCPDNHPCASIISSINCLKMQEWEISLQHTYRQANQVAN</sequence>
<dbReference type="SUPFAM" id="SSF53098">
    <property type="entry name" value="Ribonuclease H-like"/>
    <property type="match status" value="1"/>
</dbReference>
<dbReference type="GO" id="GO:0004523">
    <property type="term" value="F:RNA-DNA hybrid ribonuclease activity"/>
    <property type="evidence" value="ECO:0007669"/>
    <property type="project" value="InterPro"/>
</dbReference>
<reference evidence="3 4" key="1">
    <citation type="journal article" date="2014" name="Am. J. Bot.">
        <title>Genome assembly and annotation for red clover (Trifolium pratense; Fabaceae).</title>
        <authorList>
            <person name="Istvanek J."/>
            <person name="Jaros M."/>
            <person name="Krenek A."/>
            <person name="Repkova J."/>
        </authorList>
    </citation>
    <scope>NUCLEOTIDE SEQUENCE [LARGE SCALE GENOMIC DNA]</scope>
    <source>
        <strain evidence="4">cv. Tatra</strain>
        <tissue evidence="3">Young leaves</tissue>
    </source>
</reference>